<evidence type="ECO:0000313" key="9">
    <source>
        <dbReference type="Proteomes" id="UP000680348"/>
    </source>
</evidence>
<dbReference type="InterPro" id="IPR036291">
    <property type="entry name" value="NAD(P)-bd_dom_sf"/>
</dbReference>
<name>A0A942IAP6_9HYPH</name>
<feature type="domain" description="Enoyl reductase (ER)" evidence="7">
    <location>
        <begin position="12"/>
        <end position="367"/>
    </location>
</feature>
<dbReference type="CDD" id="cd08279">
    <property type="entry name" value="Zn_ADH_class_III"/>
    <property type="match status" value="1"/>
</dbReference>
<evidence type="ECO:0000256" key="5">
    <source>
        <dbReference type="ARBA" id="ARBA00023027"/>
    </source>
</evidence>
<reference evidence="8" key="1">
    <citation type="submission" date="2021-04" db="EMBL/GenBank/DDBJ databases">
        <title>Pseudaminobacter soli sp. nov., isolated from paddy soil contaminated by heavy metals.</title>
        <authorList>
            <person name="Zhang K."/>
        </authorList>
    </citation>
    <scope>NUCLEOTIDE SEQUENCE</scope>
    <source>
        <strain evidence="8">19-2017</strain>
    </source>
</reference>
<keyword evidence="9" id="KW-1185">Reference proteome</keyword>
<evidence type="ECO:0000259" key="7">
    <source>
        <dbReference type="SMART" id="SM00829"/>
    </source>
</evidence>
<dbReference type="InterPro" id="IPR013149">
    <property type="entry name" value="ADH-like_C"/>
</dbReference>
<dbReference type="PANTHER" id="PTHR43880:SF12">
    <property type="entry name" value="ALCOHOL DEHYDROGENASE CLASS-3"/>
    <property type="match status" value="1"/>
</dbReference>
<dbReference type="SUPFAM" id="SSF51735">
    <property type="entry name" value="NAD(P)-binding Rossmann-fold domains"/>
    <property type="match status" value="1"/>
</dbReference>
<dbReference type="InterPro" id="IPR020843">
    <property type="entry name" value="ER"/>
</dbReference>
<dbReference type="GO" id="GO:0008270">
    <property type="term" value="F:zinc ion binding"/>
    <property type="evidence" value="ECO:0007669"/>
    <property type="project" value="InterPro"/>
</dbReference>
<keyword evidence="2 6" id="KW-0479">Metal-binding</keyword>
<dbReference type="Pfam" id="PF00107">
    <property type="entry name" value="ADH_zinc_N"/>
    <property type="match status" value="1"/>
</dbReference>
<dbReference type="SUPFAM" id="SSF50129">
    <property type="entry name" value="GroES-like"/>
    <property type="match status" value="2"/>
</dbReference>
<dbReference type="EMBL" id="JAGWCR010000010">
    <property type="protein sequence ID" value="MBS3650721.1"/>
    <property type="molecule type" value="Genomic_DNA"/>
</dbReference>
<dbReference type="Proteomes" id="UP000680348">
    <property type="component" value="Unassembled WGS sequence"/>
</dbReference>
<dbReference type="InterPro" id="IPR011032">
    <property type="entry name" value="GroES-like_sf"/>
</dbReference>
<comment type="similarity">
    <text evidence="6">Belongs to the zinc-containing alcohol dehydrogenase family.</text>
</comment>
<evidence type="ECO:0000256" key="2">
    <source>
        <dbReference type="ARBA" id="ARBA00022723"/>
    </source>
</evidence>
<protein>
    <submittedName>
        <fullName evidence="8">Zn-dependent alcohol dehydrogenase</fullName>
    </submittedName>
</protein>
<dbReference type="InterPro" id="IPR013154">
    <property type="entry name" value="ADH-like_N"/>
</dbReference>
<dbReference type="PANTHER" id="PTHR43880">
    <property type="entry name" value="ALCOHOL DEHYDROGENASE"/>
    <property type="match status" value="1"/>
</dbReference>
<evidence type="ECO:0000256" key="6">
    <source>
        <dbReference type="RuleBase" id="RU361277"/>
    </source>
</evidence>
<dbReference type="InterPro" id="IPR002328">
    <property type="entry name" value="ADH_Zn_CS"/>
</dbReference>
<dbReference type="GO" id="GO:0051903">
    <property type="term" value="F:S-(hydroxymethyl)glutathione dehydrogenase [NAD(P)+] activity"/>
    <property type="evidence" value="ECO:0007669"/>
    <property type="project" value="TreeGrafter"/>
</dbReference>
<dbReference type="PROSITE" id="PS00059">
    <property type="entry name" value="ADH_ZINC"/>
    <property type="match status" value="1"/>
</dbReference>
<dbReference type="FunFam" id="3.40.50.720:FF:000003">
    <property type="entry name" value="S-(hydroxymethyl)glutathione dehydrogenase"/>
    <property type="match status" value="1"/>
</dbReference>
<accession>A0A942IAP6</accession>
<dbReference type="AlphaFoldDB" id="A0A942IAP6"/>
<keyword evidence="5" id="KW-0520">NAD</keyword>
<dbReference type="GO" id="GO:0046294">
    <property type="term" value="P:formaldehyde catabolic process"/>
    <property type="evidence" value="ECO:0007669"/>
    <property type="project" value="TreeGrafter"/>
</dbReference>
<dbReference type="GO" id="GO:0005829">
    <property type="term" value="C:cytosol"/>
    <property type="evidence" value="ECO:0007669"/>
    <property type="project" value="TreeGrafter"/>
</dbReference>
<comment type="cofactor">
    <cofactor evidence="1 6">
        <name>Zn(2+)</name>
        <dbReference type="ChEBI" id="CHEBI:29105"/>
    </cofactor>
</comment>
<sequence length="369" mass="39300">MPTKFKAAVLHAANTPLKTETVELNEMGARDVLVRVRAAGLCHTDLEVIEGSLRLPFPIVLGHEASGVVEAIGPEAKGVAVGDHVILSWNPHCGGCFYCDQSLPILCEGYLGNTPKAYGFDGRPKLRLAGGQDLHQLMYLGAFAEYCVVQDQQAIPVPKEMPFAQAALIGCGVMTGVGAALNVAKVRPGSAVMVIGCGAVGLASIQGAVLGGAETIIAVDLQDSRLDVAAQMGATVLVNPSREEAIDVARAHTAGRGVDIVLESAGNERAFRLTLEAVRPGGEVIWLGKTDVDNDVSFRWGSLMQEKRIRRSSYGGARPRQDFPFLCRTYLDGRLRLDPLISQRIGLDDINQGFAALKAGETIRSVISF</sequence>
<dbReference type="Pfam" id="PF08240">
    <property type="entry name" value="ADH_N"/>
    <property type="match status" value="1"/>
</dbReference>
<dbReference type="SMART" id="SM00829">
    <property type="entry name" value="PKS_ER"/>
    <property type="match status" value="1"/>
</dbReference>
<evidence type="ECO:0000256" key="1">
    <source>
        <dbReference type="ARBA" id="ARBA00001947"/>
    </source>
</evidence>
<gene>
    <name evidence="8" type="ORF">KEU06_19095</name>
</gene>
<keyword evidence="3 6" id="KW-0862">Zinc</keyword>
<dbReference type="Gene3D" id="3.90.180.10">
    <property type="entry name" value="Medium-chain alcohol dehydrogenases, catalytic domain"/>
    <property type="match status" value="1"/>
</dbReference>
<organism evidence="8 9">
    <name type="scientific">Pseudaminobacter soli</name>
    <name type="common">ex Zhang et al. 2022</name>
    <dbReference type="NCBI Taxonomy" id="2831468"/>
    <lineage>
        <taxon>Bacteria</taxon>
        <taxon>Pseudomonadati</taxon>
        <taxon>Pseudomonadota</taxon>
        <taxon>Alphaproteobacteria</taxon>
        <taxon>Hyphomicrobiales</taxon>
        <taxon>Phyllobacteriaceae</taxon>
        <taxon>Pseudaminobacter</taxon>
    </lineage>
</organism>
<evidence type="ECO:0000256" key="4">
    <source>
        <dbReference type="ARBA" id="ARBA00023002"/>
    </source>
</evidence>
<comment type="caution">
    <text evidence="8">The sequence shown here is derived from an EMBL/GenBank/DDBJ whole genome shotgun (WGS) entry which is preliminary data.</text>
</comment>
<proteinExistence type="inferred from homology"/>
<evidence type="ECO:0000256" key="3">
    <source>
        <dbReference type="ARBA" id="ARBA00022833"/>
    </source>
</evidence>
<dbReference type="RefSeq" id="WP_188256270.1">
    <property type="nucleotide sequence ID" value="NZ_JABVCF010000010.1"/>
</dbReference>
<keyword evidence="4" id="KW-0560">Oxidoreductase</keyword>
<evidence type="ECO:0000313" key="8">
    <source>
        <dbReference type="EMBL" id="MBS3650721.1"/>
    </source>
</evidence>
<dbReference type="Gene3D" id="3.40.50.720">
    <property type="entry name" value="NAD(P)-binding Rossmann-like Domain"/>
    <property type="match status" value="1"/>
</dbReference>